<dbReference type="GO" id="GO:0005615">
    <property type="term" value="C:extracellular space"/>
    <property type="evidence" value="ECO:0007669"/>
    <property type="project" value="TreeGrafter"/>
</dbReference>
<evidence type="ECO:0000256" key="6">
    <source>
        <dbReference type="ARBA" id="ARBA00023049"/>
    </source>
</evidence>
<reference evidence="10" key="1">
    <citation type="submission" date="2024-02" db="UniProtKB">
        <authorList>
            <consortium name="WormBaseParasite"/>
        </authorList>
    </citation>
    <scope>IDENTIFICATION</scope>
</reference>
<comment type="similarity">
    <text evidence="2 7">Belongs to the peptidase M14 family.</text>
</comment>
<evidence type="ECO:0000313" key="10">
    <source>
        <dbReference type="WBParaSite" id="TCONS_00007783.p1"/>
    </source>
</evidence>
<feature type="domain" description="Peptidase M14" evidence="8">
    <location>
        <begin position="1"/>
        <end position="183"/>
    </location>
</feature>
<dbReference type="GO" id="GO:0006508">
    <property type="term" value="P:proteolysis"/>
    <property type="evidence" value="ECO:0007669"/>
    <property type="project" value="UniProtKB-KW"/>
</dbReference>
<dbReference type="GO" id="GO:0004181">
    <property type="term" value="F:metallocarboxypeptidase activity"/>
    <property type="evidence" value="ECO:0007669"/>
    <property type="project" value="InterPro"/>
</dbReference>
<keyword evidence="4" id="KW-0378">Hydrolase</keyword>
<keyword evidence="3" id="KW-0645">Protease</keyword>
<proteinExistence type="inferred from homology"/>
<protein>
    <recommendedName>
        <fullName evidence="8">Peptidase M14 domain-containing protein</fullName>
    </recommendedName>
</protein>
<dbReference type="PROSITE" id="PS52035">
    <property type="entry name" value="PEPTIDASE_M14"/>
    <property type="match status" value="1"/>
</dbReference>
<evidence type="ECO:0000256" key="4">
    <source>
        <dbReference type="ARBA" id="ARBA00022801"/>
    </source>
</evidence>
<dbReference type="InterPro" id="IPR000834">
    <property type="entry name" value="Peptidase_M14"/>
</dbReference>
<keyword evidence="6" id="KW-0482">Metalloprotease</keyword>
<dbReference type="SUPFAM" id="SSF53187">
    <property type="entry name" value="Zn-dependent exopeptidases"/>
    <property type="match status" value="1"/>
</dbReference>
<comment type="caution">
    <text evidence="7">Lacks conserved residue(s) required for the propagation of feature annotation.</text>
</comment>
<accession>A0AAF5D8F0</accession>
<dbReference type="AlphaFoldDB" id="A0AAF5D8F0"/>
<dbReference type="PANTHER" id="PTHR11705:SF143">
    <property type="entry name" value="SLL0236 PROTEIN"/>
    <property type="match status" value="1"/>
</dbReference>
<dbReference type="Pfam" id="PF00246">
    <property type="entry name" value="Peptidase_M14"/>
    <property type="match status" value="1"/>
</dbReference>
<sequence length="233" mass="27375">MEALLVEIKGCCSTGAESKAGSRNTEQSICDVDLNKSYPYKWNKKYNICIRFPGISKECELEVKSYTDYLVKNKIQGFVTLHSYEGFILYPWGYQKKLYTDDREKFHKLGEKMKNDVGQNADILYGANGCFNDYAKCLENKYVFTIKMGSRKMYNFGFMISKSYISNNGLSSKFFSVFNNFQDTRNLYNLMRAKKIKDHISRLSQDWKTFKHKACFKSQWKSSAMNFMFLRHY</sequence>
<comment type="cofactor">
    <cofactor evidence="1">
        <name>Zn(2+)</name>
        <dbReference type="ChEBI" id="CHEBI:29105"/>
    </cofactor>
</comment>
<evidence type="ECO:0000256" key="1">
    <source>
        <dbReference type="ARBA" id="ARBA00001947"/>
    </source>
</evidence>
<dbReference type="GO" id="GO:0008270">
    <property type="term" value="F:zinc ion binding"/>
    <property type="evidence" value="ECO:0007669"/>
    <property type="project" value="InterPro"/>
</dbReference>
<evidence type="ECO:0000256" key="7">
    <source>
        <dbReference type="PROSITE-ProRule" id="PRU01379"/>
    </source>
</evidence>
<organism evidence="9 10">
    <name type="scientific">Strongyloides stercoralis</name>
    <name type="common">Threadworm</name>
    <dbReference type="NCBI Taxonomy" id="6248"/>
    <lineage>
        <taxon>Eukaryota</taxon>
        <taxon>Metazoa</taxon>
        <taxon>Ecdysozoa</taxon>
        <taxon>Nematoda</taxon>
        <taxon>Chromadorea</taxon>
        <taxon>Rhabditida</taxon>
        <taxon>Tylenchina</taxon>
        <taxon>Panagrolaimomorpha</taxon>
        <taxon>Strongyloidoidea</taxon>
        <taxon>Strongyloididae</taxon>
        <taxon>Strongyloides</taxon>
    </lineage>
</organism>
<dbReference type="WBParaSite" id="TCONS_00007783.p1">
    <property type="protein sequence ID" value="TCONS_00007783.p1"/>
    <property type="gene ID" value="XLOC_005797"/>
</dbReference>
<evidence type="ECO:0000256" key="3">
    <source>
        <dbReference type="ARBA" id="ARBA00022670"/>
    </source>
</evidence>
<keyword evidence="9" id="KW-1185">Reference proteome</keyword>
<dbReference type="Gene3D" id="3.40.630.10">
    <property type="entry name" value="Zn peptidases"/>
    <property type="match status" value="1"/>
</dbReference>
<dbReference type="Proteomes" id="UP000035681">
    <property type="component" value="Unplaced"/>
</dbReference>
<keyword evidence="5" id="KW-0862">Zinc</keyword>
<evidence type="ECO:0000256" key="5">
    <source>
        <dbReference type="ARBA" id="ARBA00022833"/>
    </source>
</evidence>
<evidence type="ECO:0000256" key="2">
    <source>
        <dbReference type="ARBA" id="ARBA00005988"/>
    </source>
</evidence>
<name>A0AAF5D8F0_STRER</name>
<dbReference type="PANTHER" id="PTHR11705">
    <property type="entry name" value="PROTEASE FAMILY M14 CARBOXYPEPTIDASE A,B"/>
    <property type="match status" value="1"/>
</dbReference>
<evidence type="ECO:0000259" key="8">
    <source>
        <dbReference type="PROSITE" id="PS52035"/>
    </source>
</evidence>
<evidence type="ECO:0000313" key="9">
    <source>
        <dbReference type="Proteomes" id="UP000035681"/>
    </source>
</evidence>